<evidence type="ECO:0000256" key="1">
    <source>
        <dbReference type="SAM" id="MobiDB-lite"/>
    </source>
</evidence>
<dbReference type="AlphaFoldDB" id="A0A2T0X6K1"/>
<evidence type="ECO:0000313" key="2">
    <source>
        <dbReference type="EMBL" id="PRY94580.1"/>
    </source>
</evidence>
<feature type="region of interest" description="Disordered" evidence="1">
    <location>
        <begin position="21"/>
        <end position="43"/>
    </location>
</feature>
<gene>
    <name evidence="2" type="ORF">BCF33_0172</name>
</gene>
<sequence length="43" mass="4588">MTTSIDRADAGRYAAAMAQKNKPVPIPYTPIPVTGRTGPRPGY</sequence>
<organism evidence="2 3">
    <name type="scientific">Hasllibacter halocynthiae</name>
    <dbReference type="NCBI Taxonomy" id="595589"/>
    <lineage>
        <taxon>Bacteria</taxon>
        <taxon>Pseudomonadati</taxon>
        <taxon>Pseudomonadota</taxon>
        <taxon>Alphaproteobacteria</taxon>
        <taxon>Rhodobacterales</taxon>
        <taxon>Roseobacteraceae</taxon>
        <taxon>Hasllibacter</taxon>
    </lineage>
</organism>
<reference evidence="2 3" key="1">
    <citation type="submission" date="2018-03" db="EMBL/GenBank/DDBJ databases">
        <title>Genomic Encyclopedia of Archaeal and Bacterial Type Strains, Phase II (KMG-II): from individual species to whole genera.</title>
        <authorList>
            <person name="Goeker M."/>
        </authorList>
    </citation>
    <scope>NUCLEOTIDE SEQUENCE [LARGE SCALE GENOMIC DNA]</scope>
    <source>
        <strain evidence="2 3">DSM 29318</strain>
    </source>
</reference>
<protein>
    <submittedName>
        <fullName evidence="2">Uncharacterized protein</fullName>
    </submittedName>
</protein>
<accession>A0A2T0X6K1</accession>
<keyword evidence="3" id="KW-1185">Reference proteome</keyword>
<evidence type="ECO:0000313" key="3">
    <source>
        <dbReference type="Proteomes" id="UP000238801"/>
    </source>
</evidence>
<name>A0A2T0X6K1_9RHOB</name>
<comment type="caution">
    <text evidence="2">The sequence shown here is derived from an EMBL/GenBank/DDBJ whole genome shotgun (WGS) entry which is preliminary data.</text>
</comment>
<dbReference type="EMBL" id="PVTT01000001">
    <property type="protein sequence ID" value="PRY94580.1"/>
    <property type="molecule type" value="Genomic_DNA"/>
</dbReference>
<proteinExistence type="predicted"/>
<dbReference type="Proteomes" id="UP000238801">
    <property type="component" value="Unassembled WGS sequence"/>
</dbReference>